<dbReference type="InterPro" id="IPR032472">
    <property type="entry name" value="ArgoL2"/>
</dbReference>
<dbReference type="EMBL" id="JAPMSZ010000007">
    <property type="protein sequence ID" value="KAJ5095351.1"/>
    <property type="molecule type" value="Genomic_DNA"/>
</dbReference>
<dbReference type="InterPro" id="IPR036397">
    <property type="entry name" value="RNaseH_sf"/>
</dbReference>
<dbReference type="InterPro" id="IPR012337">
    <property type="entry name" value="RNaseH-like_sf"/>
</dbReference>
<dbReference type="RefSeq" id="XP_056510902.1">
    <property type="nucleotide sequence ID" value="XM_056655289.1"/>
</dbReference>
<evidence type="ECO:0000313" key="4">
    <source>
        <dbReference type="Proteomes" id="UP001141434"/>
    </source>
</evidence>
<reference evidence="3" key="1">
    <citation type="submission" date="2022-11" db="EMBL/GenBank/DDBJ databases">
        <authorList>
            <person name="Petersen C."/>
        </authorList>
    </citation>
    <scope>NUCLEOTIDE SEQUENCE</scope>
    <source>
        <strain evidence="3">IBT 34128</strain>
    </source>
</reference>
<dbReference type="SUPFAM" id="SSF53098">
    <property type="entry name" value="Ribonuclease H-like"/>
    <property type="match status" value="1"/>
</dbReference>
<dbReference type="PROSITE" id="PS50822">
    <property type="entry name" value="PIWI"/>
    <property type="match status" value="1"/>
</dbReference>
<proteinExistence type="predicted"/>
<dbReference type="SUPFAM" id="SSF101690">
    <property type="entry name" value="PAZ domain"/>
    <property type="match status" value="1"/>
</dbReference>
<dbReference type="Proteomes" id="UP001141434">
    <property type="component" value="Unassembled WGS sequence"/>
</dbReference>
<protein>
    <recommendedName>
        <fullName evidence="2">Piwi domain-containing protein</fullName>
    </recommendedName>
</protein>
<dbReference type="Gene3D" id="3.40.50.2300">
    <property type="match status" value="1"/>
</dbReference>
<reference evidence="3" key="2">
    <citation type="journal article" date="2023" name="IMA Fungus">
        <title>Comparative genomic study of the Penicillium genus elucidates a diverse pangenome and 15 lateral gene transfer events.</title>
        <authorList>
            <person name="Petersen C."/>
            <person name="Sorensen T."/>
            <person name="Nielsen M.R."/>
            <person name="Sondergaard T.E."/>
            <person name="Sorensen J.L."/>
            <person name="Fitzpatrick D.A."/>
            <person name="Frisvad J.C."/>
            <person name="Nielsen K.L."/>
        </authorList>
    </citation>
    <scope>NUCLEOTIDE SEQUENCE</scope>
    <source>
        <strain evidence="3">IBT 34128</strain>
    </source>
</reference>
<evidence type="ECO:0000313" key="3">
    <source>
        <dbReference type="EMBL" id="KAJ5095351.1"/>
    </source>
</evidence>
<name>A0A9W9F881_9EURO</name>
<evidence type="ECO:0000256" key="1">
    <source>
        <dbReference type="SAM" id="MobiDB-lite"/>
    </source>
</evidence>
<dbReference type="AlphaFoldDB" id="A0A9W9F881"/>
<evidence type="ECO:0000259" key="2">
    <source>
        <dbReference type="PROSITE" id="PS50822"/>
    </source>
</evidence>
<dbReference type="GeneID" id="81394457"/>
<feature type="region of interest" description="Disordered" evidence="1">
    <location>
        <begin position="1"/>
        <end position="22"/>
    </location>
</feature>
<dbReference type="OrthoDB" id="10252740at2759"/>
<dbReference type="PANTHER" id="PTHR22891">
    <property type="entry name" value="EUKARYOTIC TRANSLATION INITIATION FACTOR 2C"/>
    <property type="match status" value="1"/>
</dbReference>
<gene>
    <name evidence="3" type="ORF">NUU61_004707</name>
</gene>
<dbReference type="Pfam" id="PF16488">
    <property type="entry name" value="ArgoL2"/>
    <property type="match status" value="1"/>
</dbReference>
<keyword evidence="4" id="KW-1185">Reference proteome</keyword>
<feature type="domain" description="Piwi" evidence="2">
    <location>
        <begin position="373"/>
        <end position="666"/>
    </location>
</feature>
<accession>A0A9W9F881</accession>
<dbReference type="Gene3D" id="3.30.420.10">
    <property type="entry name" value="Ribonuclease H-like superfamily/Ribonuclease H"/>
    <property type="match status" value="1"/>
</dbReference>
<dbReference type="Pfam" id="PF02171">
    <property type="entry name" value="Piwi"/>
    <property type="match status" value="1"/>
</dbReference>
<organism evidence="3 4">
    <name type="scientific">Penicillium alfredii</name>
    <dbReference type="NCBI Taxonomy" id="1506179"/>
    <lineage>
        <taxon>Eukaryota</taxon>
        <taxon>Fungi</taxon>
        <taxon>Dikarya</taxon>
        <taxon>Ascomycota</taxon>
        <taxon>Pezizomycotina</taxon>
        <taxon>Eurotiomycetes</taxon>
        <taxon>Eurotiomycetidae</taxon>
        <taxon>Eurotiales</taxon>
        <taxon>Aspergillaceae</taxon>
        <taxon>Penicillium</taxon>
    </lineage>
</organism>
<dbReference type="GO" id="GO:0003676">
    <property type="term" value="F:nucleic acid binding"/>
    <property type="evidence" value="ECO:0007669"/>
    <property type="project" value="InterPro"/>
</dbReference>
<sequence>MPLPRDWSPSRKNPIRPPPGHLEVLRASDRELGALRLEDIKPADITYDNAGKPAYFRTDICKSVDLECRAYFDSSRPSSPPPDPHLTPPAPIKRISVLHNGKPETNKRPIRMCWNHDLRKINIPDAIWDGHKIAWSFTEHSTFDEILHVTKHPKAERDDARLDPTIQGEGHAEISGPWLEKVQYYLHFPGLPVGKMQTGKSVEIVYPLEFLTIKGLQPYPHMLDGMQTKQMIQFCATKPPQRLADVKLAKKFLRHDEDPTLKSHGMVVGPDMIKTNARLLPNPQLQFANKMINPGVNGRVPLRSWGVGYLADNRNSVTLEQTKRWLDMMVNIYKMHGGKIQARPIIVRLDGDIGIACKVLYDETAKKNGEPQLLFVMVPNMVEVVYTRIKKSVDCRFGVPSQVLQAAQCIANWPQYHTNVLMKVNAKLGGVTDRTVSSRPGTSLRPMGMIIGADVTHPAPGVWTPSLAAMSVSADAHDTRYMGNCKTNGNKNNEIIGYHEIADILILLFREWIKTTGGGKPPKFIYYFRDGVSHSEYHGILNSEIPAIKRALALAANITSWEGKILPENQIQDSNGNPLPGTLIDRDVCSPHNWNFFLYSHIVLQGTARPVHYHVLADEMNHKADELEGMIYEHSYQYCRSSTSVSIHPAIYYAHLIFIRARHHEDVSHTTAGPQSGRSLARNRPMPEHIKNQNVQVLLPIEGGRNRLATKMWYV</sequence>
<comment type="caution">
    <text evidence="3">The sequence shown here is derived from an EMBL/GenBank/DDBJ whole genome shotgun (WGS) entry which is preliminary data.</text>
</comment>
<dbReference type="SMART" id="SM00950">
    <property type="entry name" value="Piwi"/>
    <property type="match status" value="1"/>
</dbReference>
<dbReference type="InterPro" id="IPR036085">
    <property type="entry name" value="PAZ_dom_sf"/>
</dbReference>
<dbReference type="InterPro" id="IPR003165">
    <property type="entry name" value="Piwi"/>
</dbReference>